<dbReference type="AlphaFoldDB" id="A0A142BCM4"/>
<sequence>MAELLAESRLDKTQHRYVNTMQESGESLLKILDDILDHSRLTTGKLTINHEPFSPHKVVQHTVRMFEPAAKKKGLELDFAISPEIPASISGDATRVQQVLINLLSNAIKFTDSGFVYVSAQRISAEKKPFLIISVRDTGPCINPNEQEYLFKSFAQGSRTRFQDSEGSGLGLSIAKQLVTLMGGEVGLENQTVGSTFWFTLPLN</sequence>
<evidence type="ECO:0000313" key="9">
    <source>
        <dbReference type="Proteomes" id="UP000071065"/>
    </source>
</evidence>
<proteinExistence type="predicted"/>
<dbReference type="InterPro" id="IPR003661">
    <property type="entry name" value="HisK_dim/P_dom"/>
</dbReference>
<dbReference type="Proteomes" id="UP000071065">
    <property type="component" value="Chromosome"/>
</dbReference>
<evidence type="ECO:0000256" key="4">
    <source>
        <dbReference type="ARBA" id="ARBA00022679"/>
    </source>
</evidence>
<reference evidence="8 9" key="1">
    <citation type="journal article" date="2016" name="Front. Microbiol.">
        <title>Genomic Insight into the Host-Endosymbiont Relationship of Endozoicomonas montiporae CL-33(T) with its Coral Host.</title>
        <authorList>
            <person name="Ding J.-Y."/>
            <person name="Shiu J.-H."/>
            <person name="Chen W.-M."/>
            <person name="Chiang Y.-R."/>
            <person name="Tang S.-L."/>
        </authorList>
    </citation>
    <scope>NUCLEOTIDE SEQUENCE [LARGE SCALE GENOMIC DNA]</scope>
    <source>
        <strain evidence="8 9">CL-33</strain>
    </source>
</reference>
<dbReference type="InterPro" id="IPR036890">
    <property type="entry name" value="HATPase_C_sf"/>
</dbReference>
<keyword evidence="6" id="KW-0902">Two-component regulatory system</keyword>
<evidence type="ECO:0000256" key="3">
    <source>
        <dbReference type="ARBA" id="ARBA00022553"/>
    </source>
</evidence>
<dbReference type="Gene3D" id="3.30.565.10">
    <property type="entry name" value="Histidine kinase-like ATPase, C-terminal domain"/>
    <property type="match status" value="1"/>
</dbReference>
<evidence type="ECO:0000256" key="2">
    <source>
        <dbReference type="ARBA" id="ARBA00012438"/>
    </source>
</evidence>
<dbReference type="InterPro" id="IPR004358">
    <property type="entry name" value="Sig_transdc_His_kin-like_C"/>
</dbReference>
<evidence type="ECO:0000256" key="1">
    <source>
        <dbReference type="ARBA" id="ARBA00000085"/>
    </source>
</evidence>
<keyword evidence="5" id="KW-0418">Kinase</keyword>
<keyword evidence="4" id="KW-0808">Transferase</keyword>
<comment type="catalytic activity">
    <reaction evidence="1">
        <text>ATP + protein L-histidine = ADP + protein N-phospho-L-histidine.</text>
        <dbReference type="EC" id="2.7.13.3"/>
    </reaction>
</comment>
<evidence type="ECO:0000259" key="7">
    <source>
        <dbReference type="PROSITE" id="PS50109"/>
    </source>
</evidence>
<dbReference type="InterPro" id="IPR003594">
    <property type="entry name" value="HATPase_dom"/>
</dbReference>
<dbReference type="PRINTS" id="PR00344">
    <property type="entry name" value="BCTRLSENSOR"/>
</dbReference>
<dbReference type="GO" id="GO:0009927">
    <property type="term" value="F:histidine phosphotransfer kinase activity"/>
    <property type="evidence" value="ECO:0007669"/>
    <property type="project" value="TreeGrafter"/>
</dbReference>
<dbReference type="SMART" id="SM00387">
    <property type="entry name" value="HATPase_c"/>
    <property type="match status" value="1"/>
</dbReference>
<organism evidence="8 9">
    <name type="scientific">Endozoicomonas montiporae CL-33</name>
    <dbReference type="NCBI Taxonomy" id="570277"/>
    <lineage>
        <taxon>Bacteria</taxon>
        <taxon>Pseudomonadati</taxon>
        <taxon>Pseudomonadota</taxon>
        <taxon>Gammaproteobacteria</taxon>
        <taxon>Oceanospirillales</taxon>
        <taxon>Endozoicomonadaceae</taxon>
        <taxon>Endozoicomonas</taxon>
    </lineage>
</organism>
<dbReference type="CDD" id="cd16922">
    <property type="entry name" value="HATPase_EvgS-ArcB-TorS-like"/>
    <property type="match status" value="1"/>
</dbReference>
<dbReference type="SUPFAM" id="SSF55874">
    <property type="entry name" value="ATPase domain of HSP90 chaperone/DNA topoisomerase II/histidine kinase"/>
    <property type="match status" value="1"/>
</dbReference>
<evidence type="ECO:0000256" key="5">
    <source>
        <dbReference type="ARBA" id="ARBA00022777"/>
    </source>
</evidence>
<dbReference type="PATRIC" id="fig|570277.3.peg.2586"/>
<feature type="domain" description="Histidine kinase" evidence="7">
    <location>
        <begin position="1"/>
        <end position="204"/>
    </location>
</feature>
<dbReference type="GO" id="GO:0005886">
    <property type="term" value="C:plasma membrane"/>
    <property type="evidence" value="ECO:0007669"/>
    <property type="project" value="TreeGrafter"/>
</dbReference>
<dbReference type="EC" id="2.7.13.3" evidence="2"/>
<dbReference type="FunFam" id="3.30.565.10:FF:000010">
    <property type="entry name" value="Sensor histidine kinase RcsC"/>
    <property type="match status" value="1"/>
</dbReference>
<keyword evidence="8" id="KW-0547">Nucleotide-binding</keyword>
<dbReference type="SUPFAM" id="SSF47384">
    <property type="entry name" value="Homodimeric domain of signal transducing histidine kinase"/>
    <property type="match status" value="1"/>
</dbReference>
<accession>A0A142BCM4</accession>
<dbReference type="Pfam" id="PF00512">
    <property type="entry name" value="HisKA"/>
    <property type="match status" value="1"/>
</dbReference>
<dbReference type="GO" id="GO:0000155">
    <property type="term" value="F:phosphorelay sensor kinase activity"/>
    <property type="evidence" value="ECO:0007669"/>
    <property type="project" value="InterPro"/>
</dbReference>
<protein>
    <recommendedName>
        <fullName evidence="2">histidine kinase</fullName>
        <ecNumber evidence="2">2.7.13.3</ecNumber>
    </recommendedName>
</protein>
<dbReference type="PROSITE" id="PS50109">
    <property type="entry name" value="HIS_KIN"/>
    <property type="match status" value="1"/>
</dbReference>
<evidence type="ECO:0000313" key="8">
    <source>
        <dbReference type="EMBL" id="AMO56500.1"/>
    </source>
</evidence>
<dbReference type="PANTHER" id="PTHR43047:SF72">
    <property type="entry name" value="OSMOSENSING HISTIDINE PROTEIN KINASE SLN1"/>
    <property type="match status" value="1"/>
</dbReference>
<dbReference type="InterPro" id="IPR005467">
    <property type="entry name" value="His_kinase_dom"/>
</dbReference>
<dbReference type="PANTHER" id="PTHR43047">
    <property type="entry name" value="TWO-COMPONENT HISTIDINE PROTEIN KINASE"/>
    <property type="match status" value="1"/>
</dbReference>
<dbReference type="EMBL" id="CP013251">
    <property type="protein sequence ID" value="AMO56500.1"/>
    <property type="molecule type" value="Genomic_DNA"/>
</dbReference>
<evidence type="ECO:0000256" key="6">
    <source>
        <dbReference type="ARBA" id="ARBA00023012"/>
    </source>
</evidence>
<dbReference type="InterPro" id="IPR036097">
    <property type="entry name" value="HisK_dim/P_sf"/>
</dbReference>
<gene>
    <name evidence="8" type="ORF">EZMO1_2405</name>
</gene>
<dbReference type="STRING" id="570277.EZMO1_2405"/>
<dbReference type="Gene3D" id="1.10.287.130">
    <property type="match status" value="1"/>
</dbReference>
<name>A0A142BCM4_9GAMM</name>
<dbReference type="Pfam" id="PF02518">
    <property type="entry name" value="HATPase_c"/>
    <property type="match status" value="1"/>
</dbReference>
<dbReference type="GO" id="GO:0005524">
    <property type="term" value="F:ATP binding"/>
    <property type="evidence" value="ECO:0007669"/>
    <property type="project" value="UniProtKB-KW"/>
</dbReference>
<dbReference type="KEGG" id="emp:EZMO1_2405"/>
<keyword evidence="3" id="KW-0597">Phosphoprotein</keyword>
<keyword evidence="8" id="KW-0067">ATP-binding</keyword>